<dbReference type="GO" id="GO:0016887">
    <property type="term" value="F:ATP hydrolysis activity"/>
    <property type="evidence" value="ECO:0007669"/>
    <property type="project" value="InterPro"/>
</dbReference>
<gene>
    <name evidence="2" type="ORF">B5F15_00070</name>
</gene>
<dbReference type="InterPro" id="IPR003959">
    <property type="entry name" value="ATPase_AAA_core"/>
</dbReference>
<comment type="caution">
    <text evidence="2">The sequence shown here is derived from an EMBL/GenBank/DDBJ whole genome shotgun (WGS) entry which is preliminary data.</text>
</comment>
<feature type="domain" description="ATPase AAA-type core" evidence="1">
    <location>
        <begin position="51"/>
        <end position="384"/>
    </location>
</feature>
<organism evidence="2 3">
    <name type="scientific">Butyricicoccus pullicaecorum</name>
    <dbReference type="NCBI Taxonomy" id="501571"/>
    <lineage>
        <taxon>Bacteria</taxon>
        <taxon>Bacillati</taxon>
        <taxon>Bacillota</taxon>
        <taxon>Clostridia</taxon>
        <taxon>Eubacteriales</taxon>
        <taxon>Butyricicoccaceae</taxon>
        <taxon>Butyricicoccus</taxon>
    </lineage>
</organism>
<dbReference type="PANTHER" id="PTHR40396:SF1">
    <property type="entry name" value="ATPASE AAA-TYPE CORE DOMAIN-CONTAINING PROTEIN"/>
    <property type="match status" value="1"/>
</dbReference>
<dbReference type="PANTHER" id="PTHR40396">
    <property type="entry name" value="ATPASE-LIKE PROTEIN"/>
    <property type="match status" value="1"/>
</dbReference>
<name>A0A1Y4M006_9FIRM</name>
<reference evidence="3" key="1">
    <citation type="submission" date="2017-04" db="EMBL/GenBank/DDBJ databases">
        <title>Function of individual gut microbiota members based on whole genome sequencing of pure cultures obtained from chicken caecum.</title>
        <authorList>
            <person name="Medvecky M."/>
            <person name="Cejkova D."/>
            <person name="Polansky O."/>
            <person name="Karasova D."/>
            <person name="Kubasova T."/>
            <person name="Cizek A."/>
            <person name="Rychlik I."/>
        </authorList>
    </citation>
    <scope>NUCLEOTIDE SEQUENCE [LARGE SCALE GENOMIC DNA]</scope>
    <source>
        <strain evidence="3">An179</strain>
    </source>
</reference>
<accession>A0A1Y4M006</accession>
<protein>
    <recommendedName>
        <fullName evidence="1">ATPase AAA-type core domain-containing protein</fullName>
    </recommendedName>
</protein>
<dbReference type="GO" id="GO:0005524">
    <property type="term" value="F:ATP binding"/>
    <property type="evidence" value="ECO:0007669"/>
    <property type="project" value="InterPro"/>
</dbReference>
<dbReference type="RefSeq" id="WP_087413931.1">
    <property type="nucleotide sequence ID" value="NZ_NFKL01000001.1"/>
</dbReference>
<evidence type="ECO:0000259" key="1">
    <source>
        <dbReference type="Pfam" id="PF13304"/>
    </source>
</evidence>
<evidence type="ECO:0000313" key="3">
    <source>
        <dbReference type="Proteomes" id="UP000195326"/>
    </source>
</evidence>
<evidence type="ECO:0000313" key="2">
    <source>
        <dbReference type="EMBL" id="OUP60651.1"/>
    </source>
</evidence>
<dbReference type="Pfam" id="PF13304">
    <property type="entry name" value="AAA_21"/>
    <property type="match status" value="1"/>
</dbReference>
<dbReference type="InterPro" id="IPR027417">
    <property type="entry name" value="P-loop_NTPase"/>
</dbReference>
<dbReference type="AlphaFoldDB" id="A0A1Y4M006"/>
<dbReference type="Proteomes" id="UP000195326">
    <property type="component" value="Unassembled WGS sequence"/>
</dbReference>
<sequence length="439" mass="50922">MLLRYIVSNFKSIGHPVEFSMFPTEESTDERFLKTITTKAGEWKVLRRGGFFGPNASGKSSFIESIDFARDYIVDGQKSGKGTGVNQFRGDFEDLEGISSFQFMFYLEGEVYEYGFSLDRRQVHEEWLMQLTEKDLEPLFTRVTDENGRTEIEIETAFAPEGSAQRELAEVLKQSIQENQKNQLFLYKLYDNGIEKIENIFDWFKHLQTVFPSSSIQSLPIRMKLDKKLRAYIADKLNSLDTGVSDVSVVSNKITFEDFAEKYDIPTEVIRDMEEIENGIININGKSFIFADGKLLQIKFNHILNSKTVKFNIDEESDGTQRLVDLLPMLFSMQEDSNFIYFVDEIDRSLHTKLSQFLLEEFVNSINSGYNQIIFTAHDVNLINLDRFRQDEIWFIEKNYRGESRLKPLSNFEINEKRDALKAYLSGRFGAIPTIRGRK</sequence>
<proteinExistence type="predicted"/>
<dbReference type="SUPFAM" id="SSF52540">
    <property type="entry name" value="P-loop containing nucleoside triphosphate hydrolases"/>
    <property type="match status" value="1"/>
</dbReference>
<dbReference type="Gene3D" id="3.40.50.300">
    <property type="entry name" value="P-loop containing nucleotide triphosphate hydrolases"/>
    <property type="match status" value="1"/>
</dbReference>
<dbReference type="EMBL" id="NFKL01000001">
    <property type="protein sequence ID" value="OUP60651.1"/>
    <property type="molecule type" value="Genomic_DNA"/>
</dbReference>